<keyword evidence="2" id="KW-1185">Reference proteome</keyword>
<dbReference type="AlphaFoldDB" id="A0AAV7MJT3"/>
<accession>A0AAV7MJT3</accession>
<reference evidence="1" key="1">
    <citation type="journal article" date="2022" name="bioRxiv">
        <title>Sequencing and chromosome-scale assembly of the giantPleurodeles waltlgenome.</title>
        <authorList>
            <person name="Brown T."/>
            <person name="Elewa A."/>
            <person name="Iarovenko S."/>
            <person name="Subramanian E."/>
            <person name="Araus A.J."/>
            <person name="Petzold A."/>
            <person name="Susuki M."/>
            <person name="Suzuki K.-i.T."/>
            <person name="Hayashi T."/>
            <person name="Toyoda A."/>
            <person name="Oliveira C."/>
            <person name="Osipova E."/>
            <person name="Leigh N.D."/>
            <person name="Simon A."/>
            <person name="Yun M.H."/>
        </authorList>
    </citation>
    <scope>NUCLEOTIDE SEQUENCE</scope>
    <source>
        <strain evidence="1">20211129_DDA</strain>
        <tissue evidence="1">Liver</tissue>
    </source>
</reference>
<organism evidence="1 2">
    <name type="scientific">Pleurodeles waltl</name>
    <name type="common">Iberian ribbed newt</name>
    <dbReference type="NCBI Taxonomy" id="8319"/>
    <lineage>
        <taxon>Eukaryota</taxon>
        <taxon>Metazoa</taxon>
        <taxon>Chordata</taxon>
        <taxon>Craniata</taxon>
        <taxon>Vertebrata</taxon>
        <taxon>Euteleostomi</taxon>
        <taxon>Amphibia</taxon>
        <taxon>Batrachia</taxon>
        <taxon>Caudata</taxon>
        <taxon>Salamandroidea</taxon>
        <taxon>Salamandridae</taxon>
        <taxon>Pleurodelinae</taxon>
        <taxon>Pleurodeles</taxon>
    </lineage>
</organism>
<gene>
    <name evidence="1" type="ORF">NDU88_001188</name>
</gene>
<dbReference type="Proteomes" id="UP001066276">
    <property type="component" value="Chromosome 9"/>
</dbReference>
<evidence type="ECO:0000313" key="1">
    <source>
        <dbReference type="EMBL" id="KAJ1103767.1"/>
    </source>
</evidence>
<evidence type="ECO:0000313" key="2">
    <source>
        <dbReference type="Proteomes" id="UP001066276"/>
    </source>
</evidence>
<proteinExistence type="predicted"/>
<sequence length="84" mass="9140">MSCRLWGPGVLVVPKSGPECRVHLDARHLASPGRGARLPRCQGSQTCSGEDSEVKDLRWVCKAVGHPGYGKHWSVVWTCLSVSI</sequence>
<comment type="caution">
    <text evidence="1">The sequence shown here is derived from an EMBL/GenBank/DDBJ whole genome shotgun (WGS) entry which is preliminary data.</text>
</comment>
<dbReference type="EMBL" id="JANPWB010000013">
    <property type="protein sequence ID" value="KAJ1103767.1"/>
    <property type="molecule type" value="Genomic_DNA"/>
</dbReference>
<name>A0AAV7MJT3_PLEWA</name>
<protein>
    <submittedName>
        <fullName evidence="1">Uncharacterized protein</fullName>
    </submittedName>
</protein>